<feature type="region of interest" description="Disordered" evidence="1">
    <location>
        <begin position="1"/>
        <end position="22"/>
    </location>
</feature>
<proteinExistence type="predicted"/>
<sequence>MSDRLTDHRTARHFPSSTAPQNIVRPPTRKPCRCPTQFTPKITIDGVCECSCIEHDQDCLKLQRGKGYLSLRDRICIQNDQCTSPNCTFGEFITAQGRCPKKKDIFEANANHRSSFNYHHRRS</sequence>
<dbReference type="GO" id="GO:0035099">
    <property type="term" value="P:hemocyte migration"/>
    <property type="evidence" value="ECO:0007669"/>
    <property type="project" value="TreeGrafter"/>
</dbReference>
<evidence type="ECO:0000256" key="1">
    <source>
        <dbReference type="SAM" id="MobiDB-lite"/>
    </source>
</evidence>
<dbReference type="GeneID" id="105364160"/>
<organism evidence="2 3">
    <name type="scientific">Ceratosolen solmsi marchali</name>
    <dbReference type="NCBI Taxonomy" id="326594"/>
    <lineage>
        <taxon>Eukaryota</taxon>
        <taxon>Metazoa</taxon>
        <taxon>Ecdysozoa</taxon>
        <taxon>Arthropoda</taxon>
        <taxon>Hexapoda</taxon>
        <taxon>Insecta</taxon>
        <taxon>Pterygota</taxon>
        <taxon>Neoptera</taxon>
        <taxon>Endopterygota</taxon>
        <taxon>Hymenoptera</taxon>
        <taxon>Apocrita</taxon>
        <taxon>Proctotrupomorpha</taxon>
        <taxon>Chalcidoidea</taxon>
        <taxon>Agaonidae</taxon>
        <taxon>Agaoninae</taxon>
        <taxon>Ceratosolen</taxon>
    </lineage>
</organism>
<gene>
    <name evidence="3" type="primary">LOC105364160</name>
</gene>
<evidence type="ECO:0000313" key="2">
    <source>
        <dbReference type="Proteomes" id="UP000695007"/>
    </source>
</evidence>
<accession>A0AAJ6YLK3</accession>
<dbReference type="PANTHER" id="PTHR21719:SF1">
    <property type="entry name" value="FI06402P-RELATED"/>
    <property type="match status" value="1"/>
</dbReference>
<dbReference type="AlphaFoldDB" id="A0AAJ6YLK3"/>
<reference evidence="3" key="1">
    <citation type="submission" date="2025-08" db="UniProtKB">
        <authorList>
            <consortium name="RefSeq"/>
        </authorList>
    </citation>
    <scope>IDENTIFICATION</scope>
</reference>
<keyword evidence="2" id="KW-1185">Reference proteome</keyword>
<evidence type="ECO:0000313" key="3">
    <source>
        <dbReference type="RefSeq" id="XP_011500332.1"/>
    </source>
</evidence>
<dbReference type="KEGG" id="csol:105364160"/>
<protein>
    <submittedName>
        <fullName evidence="3">Uncharacterized protein LOC105364160</fullName>
    </submittedName>
</protein>
<name>A0AAJ6YLK3_9HYME</name>
<dbReference type="Proteomes" id="UP000695007">
    <property type="component" value="Unplaced"/>
</dbReference>
<dbReference type="PANTHER" id="PTHR21719">
    <property type="entry name" value="FI06402P-RELATED"/>
    <property type="match status" value="1"/>
</dbReference>
<dbReference type="RefSeq" id="XP_011500332.1">
    <property type="nucleotide sequence ID" value="XM_011502030.1"/>
</dbReference>